<dbReference type="Proteomes" id="UP000327013">
    <property type="component" value="Chromosome 1"/>
</dbReference>
<proteinExistence type="predicted"/>
<dbReference type="EMBL" id="CM017321">
    <property type="protein sequence ID" value="KAE7997506.1"/>
    <property type="molecule type" value="Genomic_DNA"/>
</dbReference>
<keyword evidence="2" id="KW-1185">Reference proteome</keyword>
<protein>
    <submittedName>
        <fullName evidence="1">Uncharacterized protein</fullName>
    </submittedName>
</protein>
<gene>
    <name evidence="1" type="ORF">FH972_002137</name>
</gene>
<reference evidence="1 2" key="1">
    <citation type="submission" date="2019-06" db="EMBL/GenBank/DDBJ databases">
        <title>A chromosomal-level reference genome of Carpinus fangiana (Coryloideae, Betulaceae).</title>
        <authorList>
            <person name="Yang X."/>
            <person name="Wang Z."/>
            <person name="Zhang L."/>
            <person name="Hao G."/>
            <person name="Liu J."/>
            <person name="Yang Y."/>
        </authorList>
    </citation>
    <scope>NUCLEOTIDE SEQUENCE [LARGE SCALE GENOMIC DNA]</scope>
    <source>
        <strain evidence="1">Cfa_2016G</strain>
        <tissue evidence="1">Leaf</tissue>
    </source>
</reference>
<evidence type="ECO:0000313" key="1">
    <source>
        <dbReference type="EMBL" id="KAE7997506.1"/>
    </source>
</evidence>
<organism evidence="1 2">
    <name type="scientific">Carpinus fangiana</name>
    <dbReference type="NCBI Taxonomy" id="176857"/>
    <lineage>
        <taxon>Eukaryota</taxon>
        <taxon>Viridiplantae</taxon>
        <taxon>Streptophyta</taxon>
        <taxon>Embryophyta</taxon>
        <taxon>Tracheophyta</taxon>
        <taxon>Spermatophyta</taxon>
        <taxon>Magnoliopsida</taxon>
        <taxon>eudicotyledons</taxon>
        <taxon>Gunneridae</taxon>
        <taxon>Pentapetalae</taxon>
        <taxon>rosids</taxon>
        <taxon>fabids</taxon>
        <taxon>Fagales</taxon>
        <taxon>Betulaceae</taxon>
        <taxon>Carpinus</taxon>
    </lineage>
</organism>
<evidence type="ECO:0000313" key="2">
    <source>
        <dbReference type="Proteomes" id="UP000327013"/>
    </source>
</evidence>
<accession>A0A5N6QE02</accession>
<name>A0A5N6QE02_9ROSI</name>
<dbReference type="AlphaFoldDB" id="A0A5N6QE02"/>
<sequence>MHVRGIVLEVSWNLEGTSEKYAGETLPAEPWRAALAWHGGHPISPSLPLSVFTHRERVSNGGRRWMVREGGRAGDPALGQAVTHAWVATTHGQSLASQSTLSRMGGRALAWVSPLSRIPPAIARNLLNCFLQALHLSFSGTAGEGTDERRVTVVEPNGVFQLLDLLGGWRCLIGVALTKTVLYENNLKRNKNSVLASDLISYCGGPPLTTPTAEYPSISSSIFLS</sequence>